<dbReference type="InterPro" id="IPR051089">
    <property type="entry name" value="prtT"/>
</dbReference>
<feature type="region of interest" description="Disordered" evidence="7">
    <location>
        <begin position="85"/>
        <end position="115"/>
    </location>
</feature>
<dbReference type="PROSITE" id="PS50048">
    <property type="entry name" value="ZN2_CY6_FUNGAL_2"/>
    <property type="match status" value="1"/>
</dbReference>
<dbReference type="CDD" id="cd00067">
    <property type="entry name" value="GAL4"/>
    <property type="match status" value="1"/>
</dbReference>
<dbReference type="CDD" id="cd12148">
    <property type="entry name" value="fungal_TF_MHR"/>
    <property type="match status" value="1"/>
</dbReference>
<keyword evidence="10" id="KW-1185">Reference proteome</keyword>
<evidence type="ECO:0000259" key="8">
    <source>
        <dbReference type="PROSITE" id="PS50048"/>
    </source>
</evidence>
<dbReference type="GO" id="GO:0005634">
    <property type="term" value="C:nucleus"/>
    <property type="evidence" value="ECO:0007669"/>
    <property type="project" value="UniProtKB-SubCell"/>
</dbReference>
<organism evidence="9">
    <name type="scientific">Mytilinidion resinicola</name>
    <dbReference type="NCBI Taxonomy" id="574789"/>
    <lineage>
        <taxon>Eukaryota</taxon>
        <taxon>Fungi</taxon>
        <taxon>Dikarya</taxon>
        <taxon>Ascomycota</taxon>
        <taxon>Pezizomycotina</taxon>
        <taxon>Dothideomycetes</taxon>
        <taxon>Pleosporomycetidae</taxon>
        <taxon>Mytilinidiales</taxon>
        <taxon>Mytilinidiaceae</taxon>
        <taxon>Mytilinidion</taxon>
    </lineage>
</organism>
<dbReference type="GO" id="GO:0000976">
    <property type="term" value="F:transcription cis-regulatory region binding"/>
    <property type="evidence" value="ECO:0007669"/>
    <property type="project" value="TreeGrafter"/>
</dbReference>
<feature type="domain" description="Zn(2)-C6 fungal-type" evidence="8">
    <location>
        <begin position="19"/>
        <end position="54"/>
    </location>
</feature>
<evidence type="ECO:0000256" key="5">
    <source>
        <dbReference type="ARBA" id="ARBA00023163"/>
    </source>
</evidence>
<comment type="subcellular location">
    <subcellularLocation>
        <location evidence="1">Nucleus</location>
    </subcellularLocation>
</comment>
<dbReference type="EMBL" id="MU003712">
    <property type="protein sequence ID" value="KAF2804658.1"/>
    <property type="molecule type" value="Genomic_DNA"/>
</dbReference>
<dbReference type="AlphaFoldDB" id="A0A6A6Y7X9"/>
<evidence type="ECO:0000256" key="1">
    <source>
        <dbReference type="ARBA" id="ARBA00004123"/>
    </source>
</evidence>
<dbReference type="InterPro" id="IPR036864">
    <property type="entry name" value="Zn2-C6_fun-type_DNA-bd_sf"/>
</dbReference>
<dbReference type="InterPro" id="IPR001138">
    <property type="entry name" value="Zn2Cys6_DnaBD"/>
</dbReference>
<sequence>MEASQPQQTPSASVRKKPACAECRQQKMRCESDASTLDPPACSRCCRLKIPCVFSAPFKRTHKRKRLQELEEETTALKRQLLSVSPTAPADPLPSGNALPPHQPPRQEENTDVSQNPVAKIISRNEPPANNDPTFSRTIDGIELASGIIDDCFELYFKDYHSMLPILDRSLPPNTFYQHAPFLFWVVVSIGSRRYTRQPTLTQALALPVTQLAAQSIILRCKPIERIKGLILLLNWPFPSGPFYRDPSFLLSGTLMHMAMQCGLHAPTFSQEFSKTYLKSPEQEPVRKAEMWVYVVITYQRTCFGSAQANLVSYEIYNEQSHFKTLLEKLPATLRIQNQISNIITCAHKALLDLGLLTMTLQQERTMDALLKGFNTELDSLENLTPSIWDRLYIATARQELVVMHFYKSATTLDMQSCISIFNAISSVLEQIGDLDREHGLHRQCTRFLVATTMLSLASMVRILRGPFAGYLDQNRGFNLFRAGVVFTRSCSVQKGDYAERNAAFAERMWKSDKVFRNPDGSINISLRVRNRLSGGPLLDAIGCWKEEFFDAECTHPTPAIDIGTVAPSSTTVGLDATLSPNLDPGGALSNLSAAPEFLLNDELWGDLDLGLSDNWYEAGSSMSWMA</sequence>
<evidence type="ECO:0000256" key="7">
    <source>
        <dbReference type="SAM" id="MobiDB-lite"/>
    </source>
</evidence>
<dbReference type="PANTHER" id="PTHR31845:SF21">
    <property type="entry name" value="REGULATORY PROTEIN LEU3"/>
    <property type="match status" value="1"/>
</dbReference>
<dbReference type="SUPFAM" id="SSF57701">
    <property type="entry name" value="Zn2/Cys6 DNA-binding domain"/>
    <property type="match status" value="1"/>
</dbReference>
<evidence type="ECO:0000256" key="3">
    <source>
        <dbReference type="ARBA" id="ARBA00023015"/>
    </source>
</evidence>
<name>A0A6A6Y7X9_9PEZI</name>
<keyword evidence="5" id="KW-0804">Transcription</keyword>
<keyword evidence="3" id="KW-0805">Transcription regulation</keyword>
<reference evidence="11" key="3">
    <citation type="submission" date="2025-04" db="UniProtKB">
        <authorList>
            <consortium name="RefSeq"/>
        </authorList>
    </citation>
    <scope>IDENTIFICATION</scope>
    <source>
        <strain evidence="11">CBS 304.34</strain>
    </source>
</reference>
<dbReference type="Pfam" id="PF04082">
    <property type="entry name" value="Fungal_trans"/>
    <property type="match status" value="1"/>
</dbReference>
<dbReference type="Pfam" id="PF00172">
    <property type="entry name" value="Zn_clus"/>
    <property type="match status" value="1"/>
</dbReference>
<dbReference type="GO" id="GO:0008270">
    <property type="term" value="F:zinc ion binding"/>
    <property type="evidence" value="ECO:0007669"/>
    <property type="project" value="InterPro"/>
</dbReference>
<dbReference type="Gene3D" id="4.10.240.10">
    <property type="entry name" value="Zn(2)-C6 fungal-type DNA-binding domain"/>
    <property type="match status" value="1"/>
</dbReference>
<keyword evidence="6" id="KW-0539">Nucleus</keyword>
<dbReference type="SMART" id="SM00066">
    <property type="entry name" value="GAL4"/>
    <property type="match status" value="1"/>
</dbReference>
<keyword evidence="2" id="KW-0479">Metal-binding</keyword>
<dbReference type="PANTHER" id="PTHR31845">
    <property type="entry name" value="FINGER DOMAIN PROTEIN, PUTATIVE-RELATED"/>
    <property type="match status" value="1"/>
</dbReference>
<evidence type="ECO:0000256" key="6">
    <source>
        <dbReference type="ARBA" id="ARBA00023242"/>
    </source>
</evidence>
<evidence type="ECO:0000313" key="10">
    <source>
        <dbReference type="Proteomes" id="UP000504636"/>
    </source>
</evidence>
<dbReference type="GO" id="GO:0000981">
    <property type="term" value="F:DNA-binding transcription factor activity, RNA polymerase II-specific"/>
    <property type="evidence" value="ECO:0007669"/>
    <property type="project" value="InterPro"/>
</dbReference>
<evidence type="ECO:0000256" key="4">
    <source>
        <dbReference type="ARBA" id="ARBA00023125"/>
    </source>
</evidence>
<dbReference type="InterPro" id="IPR007219">
    <property type="entry name" value="XnlR_reg_dom"/>
</dbReference>
<evidence type="ECO:0000256" key="2">
    <source>
        <dbReference type="ARBA" id="ARBA00022723"/>
    </source>
</evidence>
<proteinExistence type="predicted"/>
<evidence type="ECO:0000313" key="9">
    <source>
        <dbReference type="EMBL" id="KAF2804658.1"/>
    </source>
</evidence>
<evidence type="ECO:0000313" key="11">
    <source>
        <dbReference type="RefSeq" id="XP_033571622.1"/>
    </source>
</evidence>
<dbReference type="PROSITE" id="PS00463">
    <property type="entry name" value="ZN2_CY6_FUNGAL_1"/>
    <property type="match status" value="1"/>
</dbReference>
<reference evidence="11" key="2">
    <citation type="submission" date="2020-04" db="EMBL/GenBank/DDBJ databases">
        <authorList>
            <consortium name="NCBI Genome Project"/>
        </authorList>
    </citation>
    <scope>NUCLEOTIDE SEQUENCE</scope>
    <source>
        <strain evidence="11">CBS 304.34</strain>
    </source>
</reference>
<dbReference type="Proteomes" id="UP000504636">
    <property type="component" value="Unplaced"/>
</dbReference>
<protein>
    <recommendedName>
        <fullName evidence="8">Zn(2)-C6 fungal-type domain-containing protein</fullName>
    </recommendedName>
</protein>
<dbReference type="OrthoDB" id="3163292at2759"/>
<accession>A0A6A6Y7X9</accession>
<dbReference type="GeneID" id="54453662"/>
<dbReference type="GO" id="GO:0006351">
    <property type="term" value="P:DNA-templated transcription"/>
    <property type="evidence" value="ECO:0007669"/>
    <property type="project" value="InterPro"/>
</dbReference>
<gene>
    <name evidence="9 11" type="ORF">BDZ99DRAFT_149786</name>
</gene>
<reference evidence="9 11" key="1">
    <citation type="journal article" date="2020" name="Stud. Mycol.">
        <title>101 Dothideomycetes genomes: a test case for predicting lifestyles and emergence of pathogens.</title>
        <authorList>
            <person name="Haridas S."/>
            <person name="Albert R."/>
            <person name="Binder M."/>
            <person name="Bloem J."/>
            <person name="Labutti K."/>
            <person name="Salamov A."/>
            <person name="Andreopoulos B."/>
            <person name="Baker S."/>
            <person name="Barry K."/>
            <person name="Bills G."/>
            <person name="Bluhm B."/>
            <person name="Cannon C."/>
            <person name="Castanera R."/>
            <person name="Culley D."/>
            <person name="Daum C."/>
            <person name="Ezra D."/>
            <person name="Gonzalez J."/>
            <person name="Henrissat B."/>
            <person name="Kuo A."/>
            <person name="Liang C."/>
            <person name="Lipzen A."/>
            <person name="Lutzoni F."/>
            <person name="Magnuson J."/>
            <person name="Mondo S."/>
            <person name="Nolan M."/>
            <person name="Ohm R."/>
            <person name="Pangilinan J."/>
            <person name="Park H.-J."/>
            <person name="Ramirez L."/>
            <person name="Alfaro M."/>
            <person name="Sun H."/>
            <person name="Tritt A."/>
            <person name="Yoshinaga Y."/>
            <person name="Zwiers L.-H."/>
            <person name="Turgeon B."/>
            <person name="Goodwin S."/>
            <person name="Spatafora J."/>
            <person name="Crous P."/>
            <person name="Grigoriev I."/>
        </authorList>
    </citation>
    <scope>NUCLEOTIDE SEQUENCE</scope>
    <source>
        <strain evidence="9 11">CBS 304.34</strain>
    </source>
</reference>
<keyword evidence="4" id="KW-0238">DNA-binding</keyword>
<dbReference type="RefSeq" id="XP_033571622.1">
    <property type="nucleotide sequence ID" value="XM_033712769.1"/>
</dbReference>